<keyword evidence="2" id="KW-0808">Transferase</keyword>
<dbReference type="InterPro" id="IPR016181">
    <property type="entry name" value="Acyl_CoA_acyltransferase"/>
</dbReference>
<dbReference type="InterPro" id="IPR000182">
    <property type="entry name" value="GNAT_dom"/>
</dbReference>
<organism evidence="2 3">
    <name type="scientific">Marinomonas spartinae</name>
    <dbReference type="NCBI Taxonomy" id="1792290"/>
    <lineage>
        <taxon>Bacteria</taxon>
        <taxon>Pseudomonadati</taxon>
        <taxon>Pseudomonadota</taxon>
        <taxon>Gammaproteobacteria</taxon>
        <taxon>Oceanospirillales</taxon>
        <taxon>Oceanospirillaceae</taxon>
        <taxon>Marinomonas</taxon>
    </lineage>
</organism>
<dbReference type="Pfam" id="PF00583">
    <property type="entry name" value="Acetyltransf_1"/>
    <property type="match status" value="1"/>
</dbReference>
<dbReference type="Gene3D" id="3.40.630.30">
    <property type="match status" value="1"/>
</dbReference>
<protein>
    <submittedName>
        <fullName evidence="2">Acetyltransferase (GNAT) family protein</fullName>
    </submittedName>
</protein>
<evidence type="ECO:0000259" key="1">
    <source>
        <dbReference type="PROSITE" id="PS51186"/>
    </source>
</evidence>
<evidence type="ECO:0000313" key="3">
    <source>
        <dbReference type="Proteomes" id="UP000092544"/>
    </source>
</evidence>
<dbReference type="GO" id="GO:0016747">
    <property type="term" value="F:acyltransferase activity, transferring groups other than amino-acyl groups"/>
    <property type="evidence" value="ECO:0007669"/>
    <property type="project" value="InterPro"/>
</dbReference>
<dbReference type="PROSITE" id="PS51186">
    <property type="entry name" value="GNAT"/>
    <property type="match status" value="1"/>
</dbReference>
<dbReference type="RefSeq" id="WP_067016789.1">
    <property type="nucleotide sequence ID" value="NZ_FLOB01000005.1"/>
</dbReference>
<dbReference type="EMBL" id="FLOB01000005">
    <property type="protein sequence ID" value="SBS32537.1"/>
    <property type="molecule type" value="Genomic_DNA"/>
</dbReference>
<sequence>MQNLMCQIEVAKDIAQVERLLECESVEKKIREAFELGQTIFYACFDEVPIGLAWVSFNNFHPYWARPFVYVADAQRRKGIGSMLYRRLLVEPLPNNVLGFQFGADVQNTGLRAFIESVGFKRRLDCYSMVFDCDQMQQPDYSVLEENGFYLCDFEKALELSLDINAFLINAYTRDHYWSTPVSNDSVLWVQQLSKFDPNFSFVIHNGKAIKACITSRITSSILNIWWLYSDDKVNDYLQTILLSHLAKFALLKKITLADIEIDSTKTNFDQLYQSIPTKKIDIWQVYQHAFI</sequence>
<gene>
    <name evidence="2" type="ORF">MSP8886_02458</name>
</gene>
<name>A0A1A8TJT3_9GAMM</name>
<dbReference type="CDD" id="cd04301">
    <property type="entry name" value="NAT_SF"/>
    <property type="match status" value="1"/>
</dbReference>
<dbReference type="AlphaFoldDB" id="A0A1A8TJT3"/>
<accession>A0A1A8TJT3</accession>
<keyword evidence="3" id="KW-1185">Reference proteome</keyword>
<dbReference type="Proteomes" id="UP000092544">
    <property type="component" value="Unassembled WGS sequence"/>
</dbReference>
<reference evidence="2 3" key="1">
    <citation type="submission" date="2016-06" db="EMBL/GenBank/DDBJ databases">
        <authorList>
            <person name="Kjaerup R.B."/>
            <person name="Dalgaard T.S."/>
            <person name="Juul-Madsen H.R."/>
        </authorList>
    </citation>
    <scope>NUCLEOTIDE SEQUENCE [LARGE SCALE GENOMIC DNA]</scope>
    <source>
        <strain evidence="2 3">CECT 8886</strain>
    </source>
</reference>
<dbReference type="SUPFAM" id="SSF55729">
    <property type="entry name" value="Acyl-CoA N-acyltransferases (Nat)"/>
    <property type="match status" value="1"/>
</dbReference>
<feature type="domain" description="N-acetyltransferase" evidence="1">
    <location>
        <begin position="1"/>
        <end position="134"/>
    </location>
</feature>
<proteinExistence type="predicted"/>
<evidence type="ECO:0000313" key="2">
    <source>
        <dbReference type="EMBL" id="SBS32537.1"/>
    </source>
</evidence>